<feature type="region of interest" description="Disordered" evidence="1">
    <location>
        <begin position="1"/>
        <end position="24"/>
    </location>
</feature>
<evidence type="ECO:0000313" key="2">
    <source>
        <dbReference type="EMBL" id="RHN45327.1"/>
    </source>
</evidence>
<protein>
    <submittedName>
        <fullName evidence="2">Uncharacterized protein</fullName>
    </submittedName>
</protein>
<organism evidence="2 3">
    <name type="scientific">Medicago truncatula</name>
    <name type="common">Barrel medic</name>
    <name type="synonym">Medicago tribuloides</name>
    <dbReference type="NCBI Taxonomy" id="3880"/>
    <lineage>
        <taxon>Eukaryota</taxon>
        <taxon>Viridiplantae</taxon>
        <taxon>Streptophyta</taxon>
        <taxon>Embryophyta</taxon>
        <taxon>Tracheophyta</taxon>
        <taxon>Spermatophyta</taxon>
        <taxon>Magnoliopsida</taxon>
        <taxon>eudicotyledons</taxon>
        <taxon>Gunneridae</taxon>
        <taxon>Pentapetalae</taxon>
        <taxon>rosids</taxon>
        <taxon>fabids</taxon>
        <taxon>Fabales</taxon>
        <taxon>Fabaceae</taxon>
        <taxon>Papilionoideae</taxon>
        <taxon>50 kb inversion clade</taxon>
        <taxon>NPAAA clade</taxon>
        <taxon>Hologalegina</taxon>
        <taxon>IRL clade</taxon>
        <taxon>Trifolieae</taxon>
        <taxon>Medicago</taxon>
    </lineage>
</organism>
<dbReference type="AlphaFoldDB" id="A0A396H333"/>
<proteinExistence type="predicted"/>
<gene>
    <name evidence="2" type="ORF">MtrunA17_Chr7g0229491</name>
</gene>
<dbReference type="Gramene" id="rna39600">
    <property type="protein sequence ID" value="RHN45327.1"/>
    <property type="gene ID" value="gene39600"/>
</dbReference>
<sequence length="79" mass="8948">MNKTSQASRSLLESQTSQSESQASQSLFPLTESLFPLLSSQLELLFYSQLESLNRSSQSKISRSDFCSVRFLLIHVFNL</sequence>
<accession>A0A396H333</accession>
<name>A0A396H333_MEDTR</name>
<dbReference type="Proteomes" id="UP000265566">
    <property type="component" value="Chromosome 7"/>
</dbReference>
<dbReference type="EMBL" id="PSQE01000007">
    <property type="protein sequence ID" value="RHN45327.1"/>
    <property type="molecule type" value="Genomic_DNA"/>
</dbReference>
<reference evidence="3" key="1">
    <citation type="journal article" date="2018" name="Nat. Plants">
        <title>Whole-genome landscape of Medicago truncatula symbiotic genes.</title>
        <authorList>
            <person name="Pecrix Y."/>
            <person name="Staton S.E."/>
            <person name="Sallet E."/>
            <person name="Lelandais-Briere C."/>
            <person name="Moreau S."/>
            <person name="Carrere S."/>
            <person name="Blein T."/>
            <person name="Jardinaud M.F."/>
            <person name="Latrasse D."/>
            <person name="Zouine M."/>
            <person name="Zahm M."/>
            <person name="Kreplak J."/>
            <person name="Mayjonade B."/>
            <person name="Satge C."/>
            <person name="Perez M."/>
            <person name="Cauet S."/>
            <person name="Marande W."/>
            <person name="Chantry-Darmon C."/>
            <person name="Lopez-Roques C."/>
            <person name="Bouchez O."/>
            <person name="Berard A."/>
            <person name="Debelle F."/>
            <person name="Munos S."/>
            <person name="Bendahmane A."/>
            <person name="Berges H."/>
            <person name="Niebel A."/>
            <person name="Buitink J."/>
            <person name="Frugier F."/>
            <person name="Benhamed M."/>
            <person name="Crespi M."/>
            <person name="Gouzy J."/>
            <person name="Gamas P."/>
        </authorList>
    </citation>
    <scope>NUCLEOTIDE SEQUENCE [LARGE SCALE GENOMIC DNA]</scope>
    <source>
        <strain evidence="3">cv. Jemalong A17</strain>
    </source>
</reference>
<evidence type="ECO:0000256" key="1">
    <source>
        <dbReference type="SAM" id="MobiDB-lite"/>
    </source>
</evidence>
<feature type="compositionally biased region" description="Low complexity" evidence="1">
    <location>
        <begin position="8"/>
        <end position="24"/>
    </location>
</feature>
<evidence type="ECO:0000313" key="3">
    <source>
        <dbReference type="Proteomes" id="UP000265566"/>
    </source>
</evidence>
<comment type="caution">
    <text evidence="2">The sequence shown here is derived from an EMBL/GenBank/DDBJ whole genome shotgun (WGS) entry which is preliminary data.</text>
</comment>